<accession>A0AAW0AG11</accession>
<gene>
    <name evidence="2" type="ORF">R3P38DRAFT_3593227</name>
</gene>
<feature type="region of interest" description="Disordered" evidence="1">
    <location>
        <begin position="108"/>
        <end position="137"/>
    </location>
</feature>
<reference evidence="2 3" key="1">
    <citation type="journal article" date="2024" name="J Genomics">
        <title>Draft genome sequencing and assembly of Favolaschia claudopus CIRM-BRFM 2984 isolated from oak limbs.</title>
        <authorList>
            <person name="Navarro D."/>
            <person name="Drula E."/>
            <person name="Chaduli D."/>
            <person name="Cazenave R."/>
            <person name="Ahrendt S."/>
            <person name="Wang J."/>
            <person name="Lipzen A."/>
            <person name="Daum C."/>
            <person name="Barry K."/>
            <person name="Grigoriev I.V."/>
            <person name="Favel A."/>
            <person name="Rosso M.N."/>
            <person name="Martin F."/>
        </authorList>
    </citation>
    <scope>NUCLEOTIDE SEQUENCE [LARGE SCALE GENOMIC DNA]</scope>
    <source>
        <strain evidence="2 3">CIRM-BRFM 2984</strain>
    </source>
</reference>
<feature type="region of interest" description="Disordered" evidence="1">
    <location>
        <begin position="480"/>
        <end position="515"/>
    </location>
</feature>
<feature type="compositionally biased region" description="Polar residues" evidence="1">
    <location>
        <begin position="236"/>
        <end position="249"/>
    </location>
</feature>
<feature type="compositionally biased region" description="Pro residues" evidence="1">
    <location>
        <begin position="110"/>
        <end position="124"/>
    </location>
</feature>
<feature type="region of interest" description="Disordered" evidence="1">
    <location>
        <begin position="222"/>
        <end position="268"/>
    </location>
</feature>
<dbReference type="AlphaFoldDB" id="A0AAW0AG11"/>
<evidence type="ECO:0000313" key="2">
    <source>
        <dbReference type="EMBL" id="KAK7008038.1"/>
    </source>
</evidence>
<comment type="caution">
    <text evidence="2">The sequence shown here is derived from an EMBL/GenBank/DDBJ whole genome shotgun (WGS) entry which is preliminary data.</text>
</comment>
<proteinExistence type="predicted"/>
<keyword evidence="3" id="KW-1185">Reference proteome</keyword>
<dbReference type="Proteomes" id="UP001362999">
    <property type="component" value="Unassembled WGS sequence"/>
</dbReference>
<feature type="region of interest" description="Disordered" evidence="1">
    <location>
        <begin position="164"/>
        <end position="192"/>
    </location>
</feature>
<dbReference type="EMBL" id="JAWWNJ010000069">
    <property type="protein sequence ID" value="KAK7008038.1"/>
    <property type="molecule type" value="Genomic_DNA"/>
</dbReference>
<evidence type="ECO:0000256" key="1">
    <source>
        <dbReference type="SAM" id="MobiDB-lite"/>
    </source>
</evidence>
<sequence length="1070" mass="117848">MSLPPRGPCLHEDCRSSASCAGFICQASSGDFVDRPHSLATQCACVHPYGNHAALQPQNITGAPPRYEHLNAGCGGFFILSQLQFNPVLPCSYCGKAWMAHSSFSSLDLPRPPASAPPPPPPPSSMSEPTEPAHYHNPFATRMPASRAVGAVSAPVHDPPAMPLINKSAGPSNPFASAARSHPSDSLPSTSASATNVNVFARSSSSLPPPANVFARVTSNAPAQPPISNFERRVSSGATVQTLRTESLQRISERSPSRSSSRQSGLVDDNFIPRPGAHVFQVCLLPFKNEKQYYRNGEPIFDLYSMRTSDSLPSLLRTLTKWNLVANIHVTSDVDLWSQLDRYLREHLTKHGIRLAESLSVQEGSSPYERRAWDMYIFRSNDTAKNRKLSEHCPVERQWTLASISKLLTKCLHPTQKHLEIMFVAPKYDNLWGPRSSYDIDQHPCFPWRVYWSDFNVEDDAACDCISGCPYFKDHDDNDNNDYSDMQSSPMPTPRLKRVASRSPPEAVDAGSSKRLRLRELSPPAMDFPPPANLLASLSKPTIPTPAPTILPLPTPLLPEPTSSALPLAAPATQVAQFDAVNAMIATPSVQELIAAERTIGKKAVQPLTADQVLTWRTDVCSSIPDSTIEALSISGPTAEATAAALRSMISYVHQHAEDDASSDGGEDGAAAAAAFVAPDGIHMNLVPLAGLLHGQRTVRIYSDPNRPLDSGATGYGPERAIFVQGLKLCLADSRRWGDSDGMYKRPIFQSFEGYSDAALNSAFRVDGAWAALYLTQIGVGPDPLCPFLLIALSQKDRSWLSSLSLEYVNLLDPSAARALAPWFAIKPSDVVPAKDLHRHPAVTLVAVYLPNVNINVFCATRDESMHNAIRLSVFSAYLFGRADPYIVPEFQEMQKGFAVPLTLTNKKNFLTHCKKIEPFKRLIASVYNRRVQSVDDVISRLHFRAPLNYDRQEDLRRTLFQLRVLRWLKGTGYPRALRGQFVGAQEFRAQQTNRLLRAEALLHSITGIRFLLPDAEFDLTIELVRVQGKTESLAFHDCSTCVEIYLNSWTDNLLLEDVDFDDPTVDTRA</sequence>
<organism evidence="2 3">
    <name type="scientific">Favolaschia claudopus</name>
    <dbReference type="NCBI Taxonomy" id="2862362"/>
    <lineage>
        <taxon>Eukaryota</taxon>
        <taxon>Fungi</taxon>
        <taxon>Dikarya</taxon>
        <taxon>Basidiomycota</taxon>
        <taxon>Agaricomycotina</taxon>
        <taxon>Agaricomycetes</taxon>
        <taxon>Agaricomycetidae</taxon>
        <taxon>Agaricales</taxon>
        <taxon>Marasmiineae</taxon>
        <taxon>Mycenaceae</taxon>
        <taxon>Favolaschia</taxon>
    </lineage>
</organism>
<name>A0AAW0AG11_9AGAR</name>
<evidence type="ECO:0000313" key="3">
    <source>
        <dbReference type="Proteomes" id="UP001362999"/>
    </source>
</evidence>
<protein>
    <submittedName>
        <fullName evidence="2">Uncharacterized protein</fullName>
    </submittedName>
</protein>